<dbReference type="SUPFAM" id="SSF53474">
    <property type="entry name" value="alpha/beta-Hydrolases"/>
    <property type="match status" value="1"/>
</dbReference>
<evidence type="ECO:0000256" key="4">
    <source>
        <dbReference type="ARBA" id="ARBA00022989"/>
    </source>
</evidence>
<keyword evidence="3 7" id="KW-0812">Transmembrane</keyword>
<dbReference type="HOGENOM" id="CLU_281903_0_0_1"/>
<proteinExistence type="predicted"/>
<dbReference type="InterPro" id="IPR029151">
    <property type="entry name" value="Sensor-like_sf"/>
</dbReference>
<name>E3NQ50_CAERE</name>
<feature type="compositionally biased region" description="Basic and acidic residues" evidence="6">
    <location>
        <begin position="429"/>
        <end position="444"/>
    </location>
</feature>
<feature type="region of interest" description="Disordered" evidence="6">
    <location>
        <begin position="862"/>
        <end position="881"/>
    </location>
</feature>
<sequence length="1110" mass="123748">MSEPQPQPHPLDAVTWPKRTERLVLRRAEAGDIDALWQHRGRDDVGEWLGWHPADRADWDASVPARLPDTLVFELDGRVIGDVMISVGNAWSQREVRDHAVGVQAELGWTMHPDFEGRGYATEAVHEAIRVCFEELGLHRIQAGAFTPNEPSQKLMRRVGMRLESSSVRDALHRDHGWVDGVMYGLLAEEWRRRRDGRAPRATILHGFTASPADHWFPWLAERLEAAGFEVSVPELPDAQDPDADAWQAAATEAIGDLRDGDAVIGHSLGALAAARVLAERARRTGAGALDPADRLGSLVLVSGFAGPVEPIPELDRFAAAGVDLAGVPAMVRSIAVLRSDDDAIYPTADTYSLAAGLGGTSDVMPGGFHFPRAARNERTSPRRCGRPRPSARDEERDRAGQDPDREHHERHDRRPPQHLLVVVAEVHARERDEQQDGRHERALQVHRLARDRRARHLDGVDAEVRGALRQHGEDPVVEGVVRHEECEGDRQHARDRRQERAHLGRQDARDPLRHRVDHAGAREHADEHAGRDHHRHDTDDAGRVRHDLGRLILQPAEVQDEGDARSDHEHVRQRHDVEHQQHHHGDGEHQVRPDELGSQRRAVRIEHGVGHGGVGRIDLGGGHRGSADPDGHEVARVQRGTSARLAVRTAEQLRYPGQQTAVGGAVEARRVDAAQTVALLHAQHPGEAEGHDEADQHGGDHRHEHVRHLQVQRGRGAHRGSAPGEDVHRAVHQTGDAGEHHRAHAEPQVDRQHRGGRDDERRRSVAVERDRGGEERGADHDLRGIVAEQPGDETDQRVEEPHVDHDPEEHDREHEERRRRRHVADRVEHHVAEPEPRSREEAEDGGHEDQGDHRGEALRHDQGHEHEHHREPEDHEHPLGRHECEVVRGLLVRCAQQQLGHRRLHQMTPLSSDRRERPAPMLGRNRTRLRVARISSRSARSVGSAHCARGASGVRMRRMESMARPDRARLRFATRVLLLQLGTVVLVVALCTGVYLFLAVQQLRASSQTAALGIARTVAEDPTVRELVAEFSADPGTPAAAGLRDGELQRTAAGITERTGVLFVVITDDHGIRLAHPQADRLGQEVSTPYDRVLQGHEVVDWERGTLGI</sequence>
<dbReference type="EMBL" id="DS269468">
    <property type="protein sequence ID" value="EFO84153.1"/>
    <property type="molecule type" value="Genomic_DNA"/>
</dbReference>
<feature type="compositionally biased region" description="Basic and acidic residues" evidence="6">
    <location>
        <begin position="563"/>
        <end position="596"/>
    </location>
</feature>
<dbReference type="STRING" id="31234.E3NQ50"/>
<feature type="region of interest" description="Disordered" evidence="6">
    <location>
        <begin position="556"/>
        <end position="596"/>
    </location>
</feature>
<evidence type="ECO:0000256" key="7">
    <source>
        <dbReference type="SAM" id="Phobius"/>
    </source>
</evidence>
<feature type="compositionally biased region" description="Basic and acidic residues" evidence="6">
    <location>
        <begin position="391"/>
        <end position="416"/>
    </location>
</feature>
<evidence type="ECO:0000313" key="10">
    <source>
        <dbReference type="Proteomes" id="UP000008281"/>
    </source>
</evidence>
<dbReference type="Pfam" id="PF06821">
    <property type="entry name" value="Ser_hydrolase"/>
    <property type="match status" value="1"/>
</dbReference>
<feature type="compositionally biased region" description="Basic and acidic residues" evidence="6">
    <location>
        <begin position="738"/>
        <end position="784"/>
    </location>
</feature>
<dbReference type="AlphaFoldDB" id="E3NQ50"/>
<feature type="region of interest" description="Disordered" evidence="6">
    <location>
        <begin position="467"/>
        <end position="544"/>
    </location>
</feature>
<keyword evidence="5 7" id="KW-0472">Membrane</keyword>
<feature type="transmembrane region" description="Helical" evidence="7">
    <location>
        <begin position="978"/>
        <end position="999"/>
    </location>
</feature>
<dbReference type="Proteomes" id="UP000008281">
    <property type="component" value="Unassembled WGS sequence"/>
</dbReference>
<dbReference type="InterPro" id="IPR016181">
    <property type="entry name" value="Acyl_CoA_acyltransferase"/>
</dbReference>
<dbReference type="GO" id="GO:0005886">
    <property type="term" value="C:plasma membrane"/>
    <property type="evidence" value="ECO:0007669"/>
    <property type="project" value="UniProtKB-SubCell"/>
</dbReference>
<dbReference type="Gene3D" id="3.40.50.1820">
    <property type="entry name" value="alpha/beta hydrolase"/>
    <property type="match status" value="1"/>
</dbReference>
<feature type="compositionally biased region" description="Basic and acidic residues" evidence="6">
    <location>
        <begin position="795"/>
        <end position="817"/>
    </location>
</feature>
<evidence type="ECO:0000256" key="1">
    <source>
        <dbReference type="ARBA" id="ARBA00004651"/>
    </source>
</evidence>
<dbReference type="InterPro" id="IPR033463">
    <property type="entry name" value="sCache_3"/>
</dbReference>
<dbReference type="PANTHER" id="PTHR43792">
    <property type="entry name" value="GNAT FAMILY, PUTATIVE (AFU_ORTHOLOGUE AFUA_3G00765)-RELATED-RELATED"/>
    <property type="match status" value="1"/>
</dbReference>
<comment type="subcellular location">
    <subcellularLocation>
        <location evidence="1">Cell membrane</location>
        <topology evidence="1">Multi-pass membrane protein</topology>
    </subcellularLocation>
</comment>
<dbReference type="Pfam" id="PF13302">
    <property type="entry name" value="Acetyltransf_3"/>
    <property type="match status" value="1"/>
</dbReference>
<evidence type="ECO:0000256" key="3">
    <source>
        <dbReference type="ARBA" id="ARBA00022692"/>
    </source>
</evidence>
<keyword evidence="10" id="KW-1185">Reference proteome</keyword>
<dbReference type="InterPro" id="IPR051531">
    <property type="entry name" value="N-acetyltransferase"/>
</dbReference>
<dbReference type="PANTHER" id="PTHR43792:SF1">
    <property type="entry name" value="N-ACETYLTRANSFERASE DOMAIN-CONTAINING PROTEIN"/>
    <property type="match status" value="1"/>
</dbReference>
<dbReference type="GO" id="GO:0016747">
    <property type="term" value="F:acyltransferase activity, transferring groups other than amino-acyl groups"/>
    <property type="evidence" value="ECO:0007669"/>
    <property type="project" value="InterPro"/>
</dbReference>
<dbReference type="Gene3D" id="3.30.450.20">
    <property type="entry name" value="PAS domain"/>
    <property type="match status" value="1"/>
</dbReference>
<feature type="region of interest" description="Disordered" evidence="6">
    <location>
        <begin position="429"/>
        <end position="448"/>
    </location>
</feature>
<dbReference type="InterPro" id="IPR010662">
    <property type="entry name" value="RBBP9/YdeN"/>
</dbReference>
<protein>
    <recommendedName>
        <fullName evidence="8">N-acetyltransferase domain-containing protein</fullName>
    </recommendedName>
</protein>
<feature type="region of interest" description="Disordered" evidence="6">
    <location>
        <begin position="734"/>
        <end position="856"/>
    </location>
</feature>
<evidence type="ECO:0000256" key="5">
    <source>
        <dbReference type="ARBA" id="ARBA00023136"/>
    </source>
</evidence>
<reference evidence="9" key="1">
    <citation type="submission" date="2007-07" db="EMBL/GenBank/DDBJ databases">
        <title>PCAP assembly of the Caenorhabditis remanei genome.</title>
        <authorList>
            <consortium name="The Caenorhabditis remanei Sequencing Consortium"/>
            <person name="Wilson R.K."/>
        </authorList>
    </citation>
    <scope>NUCLEOTIDE SEQUENCE [LARGE SCALE GENOMIC DNA]</scope>
    <source>
        <strain evidence="9">PB4641</strain>
    </source>
</reference>
<dbReference type="InterPro" id="IPR000182">
    <property type="entry name" value="GNAT_dom"/>
</dbReference>
<dbReference type="GO" id="GO:0016787">
    <property type="term" value="F:hydrolase activity"/>
    <property type="evidence" value="ECO:0007669"/>
    <property type="project" value="InterPro"/>
</dbReference>
<gene>
    <name evidence="9" type="ORF">CRE_13817</name>
</gene>
<feature type="domain" description="N-acetyltransferase" evidence="8">
    <location>
        <begin position="23"/>
        <end position="189"/>
    </location>
</feature>
<dbReference type="Pfam" id="PF17203">
    <property type="entry name" value="sCache_3_2"/>
    <property type="match status" value="1"/>
</dbReference>
<evidence type="ECO:0000256" key="2">
    <source>
        <dbReference type="ARBA" id="ARBA00022475"/>
    </source>
</evidence>
<dbReference type="SUPFAM" id="SSF55729">
    <property type="entry name" value="Acyl-CoA N-acyltransferases (Nat)"/>
    <property type="match status" value="1"/>
</dbReference>
<organism evidence="10">
    <name type="scientific">Caenorhabditis remanei</name>
    <name type="common">Caenorhabditis vulgaris</name>
    <dbReference type="NCBI Taxonomy" id="31234"/>
    <lineage>
        <taxon>Eukaryota</taxon>
        <taxon>Metazoa</taxon>
        <taxon>Ecdysozoa</taxon>
        <taxon>Nematoda</taxon>
        <taxon>Chromadorea</taxon>
        <taxon>Rhabditida</taxon>
        <taxon>Rhabditina</taxon>
        <taxon>Rhabditomorpha</taxon>
        <taxon>Rhabditoidea</taxon>
        <taxon>Rhabditidae</taxon>
        <taxon>Peloderinae</taxon>
        <taxon>Caenorhabditis</taxon>
    </lineage>
</organism>
<feature type="region of interest" description="Disordered" evidence="6">
    <location>
        <begin position="369"/>
        <end position="419"/>
    </location>
</feature>
<evidence type="ECO:0000256" key="6">
    <source>
        <dbReference type="SAM" id="MobiDB-lite"/>
    </source>
</evidence>
<evidence type="ECO:0000313" key="9">
    <source>
        <dbReference type="EMBL" id="EFO84153.1"/>
    </source>
</evidence>
<dbReference type="eggNOG" id="ENOG502RY5I">
    <property type="taxonomic scope" value="Eukaryota"/>
</dbReference>
<dbReference type="Gene3D" id="3.40.630.30">
    <property type="match status" value="1"/>
</dbReference>
<accession>E3NQ50</accession>
<dbReference type="OrthoDB" id="64477at2759"/>
<dbReference type="InterPro" id="IPR029058">
    <property type="entry name" value="AB_hydrolase_fold"/>
</dbReference>
<keyword evidence="2" id="KW-1003">Cell membrane</keyword>
<keyword evidence="4 7" id="KW-1133">Transmembrane helix</keyword>
<evidence type="ECO:0000259" key="8">
    <source>
        <dbReference type="PROSITE" id="PS51186"/>
    </source>
</evidence>
<dbReference type="PROSITE" id="PS51186">
    <property type="entry name" value="GNAT"/>
    <property type="match status" value="1"/>
</dbReference>
<feature type="compositionally biased region" description="Basic and acidic residues" evidence="6">
    <location>
        <begin position="825"/>
        <end position="856"/>
    </location>
</feature>
<dbReference type="InParanoid" id="E3NQ50"/>
<dbReference type="SUPFAM" id="SSF103190">
    <property type="entry name" value="Sensory domain-like"/>
    <property type="match status" value="1"/>
</dbReference>